<dbReference type="PANTHER" id="PTHR39185">
    <property type="entry name" value="SWARMING MOTILITY PROTEIN SWRD"/>
    <property type="match status" value="1"/>
</dbReference>
<gene>
    <name evidence="1" type="primary">flbD</name>
    <name evidence="2" type="ORF">BSQ49_10970</name>
</gene>
<dbReference type="AlphaFoldDB" id="A0A0A7RLA7"/>
<keyword evidence="1" id="KW-0969">Cilium</keyword>
<organism evidence="1">
    <name type="scientific">Liquorilactobacillus hordei</name>
    <dbReference type="NCBI Taxonomy" id="468911"/>
    <lineage>
        <taxon>Bacteria</taxon>
        <taxon>Bacillati</taxon>
        <taxon>Bacillota</taxon>
        <taxon>Bacilli</taxon>
        <taxon>Lactobacillales</taxon>
        <taxon>Lactobacillaceae</taxon>
        <taxon>Liquorilactobacillus</taxon>
    </lineage>
</organism>
<reference evidence="2 3" key="2">
    <citation type="submission" date="2016-11" db="EMBL/GenBank/DDBJ databases">
        <title>Interaction between Lactobacillus species and yeast in water kefir.</title>
        <authorList>
            <person name="Behr J."/>
            <person name="Xu D."/>
            <person name="Vogel R.F."/>
        </authorList>
    </citation>
    <scope>NUCLEOTIDE SEQUENCE [LARGE SCALE GENOMIC DNA]</scope>
    <source>
        <strain evidence="2 3">TMW 1.1822</strain>
    </source>
</reference>
<dbReference type="Proteomes" id="UP000314960">
    <property type="component" value="Chromosome"/>
</dbReference>
<evidence type="ECO:0000313" key="1">
    <source>
        <dbReference type="EMBL" id="AJA34048.1"/>
    </source>
</evidence>
<dbReference type="PANTHER" id="PTHR39185:SF1">
    <property type="entry name" value="SWARMING MOTILITY PROTEIN SWRD"/>
    <property type="match status" value="1"/>
</dbReference>
<evidence type="ECO:0000313" key="3">
    <source>
        <dbReference type="Proteomes" id="UP000314960"/>
    </source>
</evidence>
<dbReference type="EMBL" id="KM886865">
    <property type="protein sequence ID" value="AJA34048.1"/>
    <property type="molecule type" value="Genomic_DNA"/>
</dbReference>
<dbReference type="RefSeq" id="WP_057870025.1">
    <property type="nucleotide sequence ID" value="NZ_CP018176.1"/>
</dbReference>
<keyword evidence="1" id="KW-0966">Cell projection</keyword>
<dbReference type="KEGG" id="lhw:BSQ49_10970"/>
<name>A0A0A7RLA7_9LACO</name>
<sequence length="72" mass="8278">MIELIGLNGKSFFLNADLIFKIEETPDTIITLIDDRNLIVKNSAVEVKELIIEYRRKILANSENLNSISEER</sequence>
<evidence type="ECO:0000313" key="2">
    <source>
        <dbReference type="EMBL" id="AUJ30659.1"/>
    </source>
</evidence>
<protein>
    <submittedName>
        <fullName evidence="1">Flagellar protein FlbD</fullName>
    </submittedName>
</protein>
<dbReference type="GeneID" id="98309855"/>
<dbReference type="Pfam" id="PF06289">
    <property type="entry name" value="FlbD"/>
    <property type="match status" value="1"/>
</dbReference>
<keyword evidence="1" id="KW-0282">Flagellum</keyword>
<proteinExistence type="predicted"/>
<dbReference type="EMBL" id="CP018176">
    <property type="protein sequence ID" value="AUJ30659.1"/>
    <property type="molecule type" value="Genomic_DNA"/>
</dbReference>
<accession>A0A0A7RLA7</accession>
<dbReference type="InterPro" id="IPR009384">
    <property type="entry name" value="SwrD-like"/>
</dbReference>
<reference evidence="1" key="1">
    <citation type="journal article" date="2014" name="Appl. Environ. Microbiol.">
        <title>Detection and genomic characterization of motility in Lactobacillus curvatus: confirmation of motility in a species outside the Lactobacillus salivarius clade.</title>
        <authorList>
            <person name="Cousin F.J."/>
            <person name="Lynch S.M."/>
            <person name="Harris H.M."/>
            <person name="McCann A."/>
            <person name="Lynch D.B."/>
            <person name="Neville B.A."/>
            <person name="Irisawa T."/>
            <person name="Okada S."/>
            <person name="Endo A."/>
            <person name="O'Toole P.W."/>
        </authorList>
    </citation>
    <scope>NUCLEOTIDE SEQUENCE</scope>
    <source>
        <strain evidence="1">DSM 19519</strain>
    </source>
</reference>